<dbReference type="Proteomes" id="UP001295469">
    <property type="component" value="Chromosome A07"/>
</dbReference>
<protein>
    <submittedName>
        <fullName evidence="1">(rape) hypothetical protein</fullName>
    </submittedName>
</protein>
<gene>
    <name evidence="1" type="ORF">DARMORV10_A07P35020.1</name>
</gene>
<accession>A0A816Z546</accession>
<reference evidence="1" key="1">
    <citation type="submission" date="2021-01" db="EMBL/GenBank/DDBJ databases">
        <authorList>
            <consortium name="Genoscope - CEA"/>
            <person name="William W."/>
        </authorList>
    </citation>
    <scope>NUCLEOTIDE SEQUENCE</scope>
</reference>
<dbReference type="EMBL" id="HG994361">
    <property type="protein sequence ID" value="CAF2191161.1"/>
    <property type="molecule type" value="Genomic_DNA"/>
</dbReference>
<name>A0A816Z546_BRANA</name>
<dbReference type="AlphaFoldDB" id="A0A816Z546"/>
<proteinExistence type="predicted"/>
<organism evidence="1">
    <name type="scientific">Brassica napus</name>
    <name type="common">Rape</name>
    <dbReference type="NCBI Taxonomy" id="3708"/>
    <lineage>
        <taxon>Eukaryota</taxon>
        <taxon>Viridiplantae</taxon>
        <taxon>Streptophyta</taxon>
        <taxon>Embryophyta</taxon>
        <taxon>Tracheophyta</taxon>
        <taxon>Spermatophyta</taxon>
        <taxon>Magnoliopsida</taxon>
        <taxon>eudicotyledons</taxon>
        <taxon>Gunneridae</taxon>
        <taxon>Pentapetalae</taxon>
        <taxon>rosids</taxon>
        <taxon>malvids</taxon>
        <taxon>Brassicales</taxon>
        <taxon>Brassicaceae</taxon>
        <taxon>Brassiceae</taxon>
        <taxon>Brassica</taxon>
    </lineage>
</organism>
<sequence>MSHIQVTGESPNHMGNPLLCKMSTFKRRIFPSSRKQQQQLNVA</sequence>
<evidence type="ECO:0000313" key="1">
    <source>
        <dbReference type="EMBL" id="CAF2191161.1"/>
    </source>
</evidence>